<accession>A0ABR9H439</accession>
<reference evidence="3 4" key="1">
    <citation type="submission" date="2020-10" db="EMBL/GenBank/DDBJ databases">
        <title>Genomic Encyclopedia of Type Strains, Phase IV (KMG-IV): sequencing the most valuable type-strain genomes for metagenomic binning, comparative biology and taxonomic classification.</title>
        <authorList>
            <person name="Goeker M."/>
        </authorList>
    </citation>
    <scope>NUCLEOTIDE SEQUENCE [LARGE SCALE GENOMIC DNA]</scope>
    <source>
        <strain evidence="3 4">DSM 4194</strain>
    </source>
</reference>
<feature type="domain" description="Gamma-glutamylcyclotransferase AIG2-like" evidence="2">
    <location>
        <begin position="48"/>
        <end position="92"/>
    </location>
</feature>
<evidence type="ECO:0000259" key="2">
    <source>
        <dbReference type="Pfam" id="PF06094"/>
    </source>
</evidence>
<comment type="caution">
    <text evidence="3">The sequence shown here is derived from an EMBL/GenBank/DDBJ whole genome shotgun (WGS) entry which is preliminary data.</text>
</comment>
<protein>
    <submittedName>
        <fullName evidence="3">Gamma-glutamylcyclotransferase (GGCT)/AIG2-like uncharacterized protein YtfP</fullName>
    </submittedName>
</protein>
<dbReference type="EMBL" id="JADBGG010000014">
    <property type="protein sequence ID" value="MBE1425483.1"/>
    <property type="molecule type" value="Genomic_DNA"/>
</dbReference>
<dbReference type="InterPro" id="IPR036568">
    <property type="entry name" value="GGCT-like_sf"/>
</dbReference>
<dbReference type="Gene3D" id="3.10.490.10">
    <property type="entry name" value="Gamma-glutamyl cyclotransferase-like"/>
    <property type="match status" value="1"/>
</dbReference>
<name>A0ABR9H439_9BACT</name>
<dbReference type="RefSeq" id="WP_225940363.1">
    <property type="nucleotide sequence ID" value="NZ_JADBGG010000014.1"/>
</dbReference>
<dbReference type="InterPro" id="IPR009288">
    <property type="entry name" value="AIG2-like_dom"/>
</dbReference>
<dbReference type="CDD" id="cd06661">
    <property type="entry name" value="GGCT_like"/>
    <property type="match status" value="1"/>
</dbReference>
<evidence type="ECO:0000256" key="1">
    <source>
        <dbReference type="SAM" id="MobiDB-lite"/>
    </source>
</evidence>
<proteinExistence type="predicted"/>
<evidence type="ECO:0000313" key="3">
    <source>
        <dbReference type="EMBL" id="MBE1425483.1"/>
    </source>
</evidence>
<feature type="region of interest" description="Disordered" evidence="1">
    <location>
        <begin position="1"/>
        <end position="39"/>
    </location>
</feature>
<sequence>MNIGDTAKLTNPQDIEFGRTESAPAGRGPGTARVSTNPEDSPETILRLFVYGTLKRGYWNHQRFCAQARSIEPAVVWGRLYHLNAGFPALEVPEGLILSRGTADPLADARRQQEIGTPRFGRPTGDWDLIHGELVTFTDPQRDMPPVDRLEGFRPGGHSMYLRVLVAVLCGHTSIPAWTYWMPCPPYAERVASGQWSSGHSWIWRPGHGLQ</sequence>
<dbReference type="Pfam" id="PF06094">
    <property type="entry name" value="GGACT"/>
    <property type="match status" value="2"/>
</dbReference>
<dbReference type="InterPro" id="IPR013024">
    <property type="entry name" value="GGCT-like"/>
</dbReference>
<feature type="domain" description="Gamma-glutamylcyclotransferase AIG2-like" evidence="2">
    <location>
        <begin position="129"/>
        <end position="197"/>
    </location>
</feature>
<gene>
    <name evidence="3" type="ORF">H4684_002136</name>
</gene>
<organism evidence="3 4">
    <name type="scientific">Desulfomicrobium macestii</name>
    <dbReference type="NCBI Taxonomy" id="90731"/>
    <lineage>
        <taxon>Bacteria</taxon>
        <taxon>Pseudomonadati</taxon>
        <taxon>Thermodesulfobacteriota</taxon>
        <taxon>Desulfovibrionia</taxon>
        <taxon>Desulfovibrionales</taxon>
        <taxon>Desulfomicrobiaceae</taxon>
        <taxon>Desulfomicrobium</taxon>
    </lineage>
</organism>
<evidence type="ECO:0000313" key="4">
    <source>
        <dbReference type="Proteomes" id="UP000639010"/>
    </source>
</evidence>
<dbReference type="Proteomes" id="UP000639010">
    <property type="component" value="Unassembled WGS sequence"/>
</dbReference>
<keyword evidence="4" id="KW-1185">Reference proteome</keyword>
<dbReference type="SUPFAM" id="SSF110857">
    <property type="entry name" value="Gamma-glutamyl cyclotransferase-like"/>
    <property type="match status" value="1"/>
</dbReference>